<dbReference type="KEGG" id="nfl:COO91_03985"/>
<protein>
    <submittedName>
        <fullName evidence="1">Multidrug efflux pump subunit AcrA</fullName>
    </submittedName>
</protein>
<name>A0A2K8SRK5_9NOSO</name>
<dbReference type="RefSeq" id="WP_100899483.1">
    <property type="nucleotide sequence ID" value="NZ_CAWNNC010000001.1"/>
</dbReference>
<dbReference type="EMBL" id="CP024785">
    <property type="protein sequence ID" value="AUB38028.1"/>
    <property type="molecule type" value="Genomic_DNA"/>
</dbReference>
<reference evidence="1 2" key="1">
    <citation type="submission" date="2017-11" db="EMBL/GenBank/DDBJ databases">
        <title>Complete genome of a free-living desiccation-tolerant cyanobacterium and its photosynthetic adaptation to extreme terrestrial habitat.</title>
        <authorList>
            <person name="Shang J."/>
        </authorList>
    </citation>
    <scope>NUCLEOTIDE SEQUENCE [LARGE SCALE GENOMIC DNA]</scope>
    <source>
        <strain evidence="1 2">CCNUN1</strain>
    </source>
</reference>
<gene>
    <name evidence="1" type="ORF">COO91_03985</name>
</gene>
<evidence type="ECO:0000313" key="1">
    <source>
        <dbReference type="EMBL" id="AUB38028.1"/>
    </source>
</evidence>
<proteinExistence type="predicted"/>
<accession>A0A2K8SRK5</accession>
<dbReference type="AlphaFoldDB" id="A0A2K8SRK5"/>
<dbReference type="Proteomes" id="UP000232003">
    <property type="component" value="Chromosome"/>
</dbReference>
<sequence length="91" mass="10124">MGIFESFSYLTFKLLIGNTQQNQLERSQIDARLQALKIQMATESNALQKAIAPVKADLSRNQLCYLDGGIATQTGVQETKAFAELAREQMN</sequence>
<keyword evidence="2" id="KW-1185">Reference proteome</keyword>
<organism evidence="1 2">
    <name type="scientific">Nostoc flagelliforme CCNUN1</name>
    <dbReference type="NCBI Taxonomy" id="2038116"/>
    <lineage>
        <taxon>Bacteria</taxon>
        <taxon>Bacillati</taxon>
        <taxon>Cyanobacteriota</taxon>
        <taxon>Cyanophyceae</taxon>
        <taxon>Nostocales</taxon>
        <taxon>Nostocaceae</taxon>
        <taxon>Nostoc</taxon>
    </lineage>
</organism>
<evidence type="ECO:0000313" key="2">
    <source>
        <dbReference type="Proteomes" id="UP000232003"/>
    </source>
</evidence>